<gene>
    <name evidence="3" type="ORF">ACFONP_03005</name>
</gene>
<dbReference type="InterPro" id="IPR001296">
    <property type="entry name" value="Glyco_trans_1"/>
</dbReference>
<dbReference type="Proteomes" id="UP001595607">
    <property type="component" value="Unassembled WGS sequence"/>
</dbReference>
<dbReference type="EMBL" id="JBHRVA010000002">
    <property type="protein sequence ID" value="MFC3301700.1"/>
    <property type="molecule type" value="Genomic_DNA"/>
</dbReference>
<dbReference type="GO" id="GO:0016757">
    <property type="term" value="F:glycosyltransferase activity"/>
    <property type="evidence" value="ECO:0007669"/>
    <property type="project" value="UniProtKB-KW"/>
</dbReference>
<dbReference type="Pfam" id="PF00534">
    <property type="entry name" value="Glycos_transf_1"/>
    <property type="match status" value="1"/>
</dbReference>
<dbReference type="SUPFAM" id="SSF53756">
    <property type="entry name" value="UDP-Glycosyltransferase/glycogen phosphorylase"/>
    <property type="match status" value="1"/>
</dbReference>
<dbReference type="RefSeq" id="WP_189573198.1">
    <property type="nucleotide sequence ID" value="NZ_BMXU01000001.1"/>
</dbReference>
<dbReference type="Gene3D" id="3.40.50.2000">
    <property type="entry name" value="Glycogen Phosphorylase B"/>
    <property type="match status" value="2"/>
</dbReference>
<evidence type="ECO:0000313" key="4">
    <source>
        <dbReference type="Proteomes" id="UP001595607"/>
    </source>
</evidence>
<comment type="caution">
    <text evidence="3">The sequence shown here is derived from an EMBL/GenBank/DDBJ whole genome shotgun (WGS) entry which is preliminary data.</text>
</comment>
<name>A0ABV7M8N3_9PROT</name>
<accession>A0ABV7M8N3</accession>
<evidence type="ECO:0000313" key="3">
    <source>
        <dbReference type="EMBL" id="MFC3301700.1"/>
    </source>
</evidence>
<keyword evidence="3" id="KW-0328">Glycosyltransferase</keyword>
<keyword evidence="4" id="KW-1185">Reference proteome</keyword>
<dbReference type="CDD" id="cd03801">
    <property type="entry name" value="GT4_PimA-like"/>
    <property type="match status" value="1"/>
</dbReference>
<dbReference type="InterPro" id="IPR028098">
    <property type="entry name" value="Glyco_trans_4-like_N"/>
</dbReference>
<reference evidence="4" key="1">
    <citation type="journal article" date="2019" name="Int. J. Syst. Evol. Microbiol.">
        <title>The Global Catalogue of Microorganisms (GCM) 10K type strain sequencing project: providing services to taxonomists for standard genome sequencing and annotation.</title>
        <authorList>
            <consortium name="The Broad Institute Genomics Platform"/>
            <consortium name="The Broad Institute Genome Sequencing Center for Infectious Disease"/>
            <person name="Wu L."/>
            <person name="Ma J."/>
        </authorList>
    </citation>
    <scope>NUCLEOTIDE SEQUENCE [LARGE SCALE GENOMIC DNA]</scope>
    <source>
        <strain evidence="4">KCTC 22245</strain>
    </source>
</reference>
<dbReference type="PANTHER" id="PTHR45947:SF13">
    <property type="entry name" value="TRANSFERASE"/>
    <property type="match status" value="1"/>
</dbReference>
<dbReference type="InterPro" id="IPR050194">
    <property type="entry name" value="Glycosyltransferase_grp1"/>
</dbReference>
<proteinExistence type="predicted"/>
<dbReference type="EC" id="2.4.-.-" evidence="3"/>
<dbReference type="PANTHER" id="PTHR45947">
    <property type="entry name" value="SULFOQUINOVOSYL TRANSFERASE SQD2"/>
    <property type="match status" value="1"/>
</dbReference>
<sequence length="417" mass="46415">MLSGPHIALVSTFFPPFNFGGDGIYLERFAGLLTERGCQVTVVHNPDAYRLLAGKASEGMTAPEGRPYRVVPVEAKRPFLETLAIQQLGRPLATKPSIEAAVADADIIHYHNISLMGGPGVLSIGSALKIYTAHEHWLVCPSHILWRHNREVCDGRECFRCQIAHRRPPQLWRYTDLLEKQAAEVDAFIALSQASAHNHAEFGFRFPMQVLPSFLPADPAPQGEEEHLNGGVPYLFFAGRLEIIKGLQDVVPLFGPDAPCDLLIAGDGAYKDELLRIEPENSRVRWLGRLDPQEMGTYYRKALAVVTPSRCHEVFPLVSIEAFRAGTPIIARDLGAYREIVQETGAGFLFEKPEHIIDAVRKLMEGDTRERLGRLALEKFESRWSEDVAMKAYFDLLIGIAEKKGDSTLAGKLRKIA</sequence>
<evidence type="ECO:0000259" key="2">
    <source>
        <dbReference type="Pfam" id="PF13439"/>
    </source>
</evidence>
<feature type="domain" description="Glycosyltransferase subfamily 4-like N-terminal" evidence="2">
    <location>
        <begin position="20"/>
        <end position="212"/>
    </location>
</feature>
<keyword evidence="3" id="KW-0808">Transferase</keyword>
<feature type="domain" description="Glycosyl transferase family 1" evidence="1">
    <location>
        <begin position="226"/>
        <end position="374"/>
    </location>
</feature>
<dbReference type="Pfam" id="PF13439">
    <property type="entry name" value="Glyco_transf_4"/>
    <property type="match status" value="1"/>
</dbReference>
<organism evidence="3 4">
    <name type="scientific">Parvularcula lutaonensis</name>
    <dbReference type="NCBI Taxonomy" id="491923"/>
    <lineage>
        <taxon>Bacteria</taxon>
        <taxon>Pseudomonadati</taxon>
        <taxon>Pseudomonadota</taxon>
        <taxon>Alphaproteobacteria</taxon>
        <taxon>Parvularculales</taxon>
        <taxon>Parvularculaceae</taxon>
        <taxon>Parvularcula</taxon>
    </lineage>
</organism>
<protein>
    <submittedName>
        <fullName evidence="3">Glycosyltransferase family 4 protein</fullName>
        <ecNumber evidence="3">2.4.-.-</ecNumber>
    </submittedName>
</protein>
<evidence type="ECO:0000259" key="1">
    <source>
        <dbReference type="Pfam" id="PF00534"/>
    </source>
</evidence>